<comment type="caution">
    <text evidence="2">The sequence shown here is derived from an EMBL/GenBank/DDBJ whole genome shotgun (WGS) entry which is preliminary data.</text>
</comment>
<evidence type="ECO:0000313" key="2">
    <source>
        <dbReference type="EMBL" id="MFH8551835.1"/>
    </source>
</evidence>
<keyword evidence="3" id="KW-1185">Reference proteome</keyword>
<protein>
    <submittedName>
        <fullName evidence="2">Uncharacterized protein</fullName>
    </submittedName>
</protein>
<dbReference type="RefSeq" id="WP_397718920.1">
    <property type="nucleotide sequence ID" value="NZ_JBIRGN010000015.1"/>
</dbReference>
<dbReference type="Proteomes" id="UP001610818">
    <property type="component" value="Unassembled WGS sequence"/>
</dbReference>
<evidence type="ECO:0000313" key="3">
    <source>
        <dbReference type="Proteomes" id="UP001610818"/>
    </source>
</evidence>
<name>A0ABW7R6B0_9ACTN</name>
<feature type="region of interest" description="Disordered" evidence="1">
    <location>
        <begin position="54"/>
        <end position="84"/>
    </location>
</feature>
<proteinExistence type="predicted"/>
<evidence type="ECO:0000256" key="1">
    <source>
        <dbReference type="SAM" id="MobiDB-lite"/>
    </source>
</evidence>
<sequence length="84" mass="8974">MVVPYLADPFTAAGIVIEHLMPLASWSDEARRRARTHLKDGGRLGTALAQRLNNERQASATPGSDRPAPEPPAGAERGRESAVS</sequence>
<accession>A0ABW7R6B0</accession>
<gene>
    <name evidence="2" type="ORF">ACH4F9_43355</name>
</gene>
<organism evidence="2 3">
    <name type="scientific">Streptomyces longisporoflavus</name>
    <dbReference type="NCBI Taxonomy" id="28044"/>
    <lineage>
        <taxon>Bacteria</taxon>
        <taxon>Bacillati</taxon>
        <taxon>Actinomycetota</taxon>
        <taxon>Actinomycetes</taxon>
        <taxon>Kitasatosporales</taxon>
        <taxon>Streptomycetaceae</taxon>
        <taxon>Streptomyces</taxon>
    </lineage>
</organism>
<reference evidence="2 3" key="1">
    <citation type="submission" date="2024-10" db="EMBL/GenBank/DDBJ databases">
        <title>The Natural Products Discovery Center: Release of the First 8490 Sequenced Strains for Exploring Actinobacteria Biosynthetic Diversity.</title>
        <authorList>
            <person name="Kalkreuter E."/>
            <person name="Kautsar S.A."/>
            <person name="Yang D."/>
            <person name="Bader C.D."/>
            <person name="Teijaro C.N."/>
            <person name="Fluegel L."/>
            <person name="Davis C.M."/>
            <person name="Simpson J.R."/>
            <person name="Lauterbach L."/>
            <person name="Steele A.D."/>
            <person name="Gui C."/>
            <person name="Meng S."/>
            <person name="Li G."/>
            <person name="Viehrig K."/>
            <person name="Ye F."/>
            <person name="Su P."/>
            <person name="Kiefer A.F."/>
            <person name="Nichols A."/>
            <person name="Cepeda A.J."/>
            <person name="Yan W."/>
            <person name="Fan B."/>
            <person name="Jiang Y."/>
            <person name="Adhikari A."/>
            <person name="Zheng C.-J."/>
            <person name="Schuster L."/>
            <person name="Cowan T.M."/>
            <person name="Smanski M.J."/>
            <person name="Chevrette M.G."/>
            <person name="De Carvalho L.P.S."/>
            <person name="Shen B."/>
        </authorList>
    </citation>
    <scope>NUCLEOTIDE SEQUENCE [LARGE SCALE GENOMIC DNA]</scope>
    <source>
        <strain evidence="2 3">NPDC017990</strain>
    </source>
</reference>
<dbReference type="EMBL" id="JBIRGQ010000015">
    <property type="protein sequence ID" value="MFH8551835.1"/>
    <property type="molecule type" value="Genomic_DNA"/>
</dbReference>